<dbReference type="InterPro" id="IPR018523">
    <property type="entry name" value="Isocitrate_lyase_ph_CS"/>
</dbReference>
<evidence type="ECO:0000313" key="8">
    <source>
        <dbReference type="Proteomes" id="UP000009328"/>
    </source>
</evidence>
<keyword evidence="6" id="KW-0460">Magnesium</keyword>
<dbReference type="InterPro" id="IPR015813">
    <property type="entry name" value="Pyrv/PenolPyrv_kinase-like_dom"/>
</dbReference>
<feature type="binding site" evidence="5">
    <location>
        <begin position="219"/>
        <end position="220"/>
    </location>
    <ligand>
        <name>substrate</name>
    </ligand>
</feature>
<dbReference type="STRING" id="1206466.K0KE49"/>
<comment type="cofactor">
    <cofactor evidence="6">
        <name>Mg(2+)</name>
        <dbReference type="ChEBI" id="CHEBI:18420"/>
    </cofactor>
    <text evidence="6">Can also use Mn(2+) ion.</text>
</comment>
<feature type="binding site" evidence="5">
    <location>
        <position position="255"/>
    </location>
    <ligand>
        <name>substrate</name>
    </ligand>
</feature>
<proteinExistence type="inferred from homology"/>
<comment type="caution">
    <text evidence="7">The sequence shown here is derived from an EMBL/GenBank/DDBJ whole genome shotgun (WGS) entry which is preliminary data.</text>
</comment>
<accession>K0KE49</accession>
<dbReference type="eggNOG" id="KOG1260">
    <property type="taxonomic scope" value="Eukaryota"/>
</dbReference>
<dbReference type="PANTHER" id="PTHR21631">
    <property type="entry name" value="ISOCITRATE LYASE/MALATE SYNTHASE"/>
    <property type="match status" value="1"/>
</dbReference>
<dbReference type="Proteomes" id="UP000009328">
    <property type="component" value="Unassembled WGS sequence"/>
</dbReference>
<dbReference type="GO" id="GO:0046421">
    <property type="term" value="F:methylisocitrate lyase activity"/>
    <property type="evidence" value="ECO:0007669"/>
    <property type="project" value="TreeGrafter"/>
</dbReference>
<protein>
    <recommendedName>
        <fullName evidence="3">Isocitrate lyase</fullName>
    </recommendedName>
</protein>
<dbReference type="Pfam" id="PF00463">
    <property type="entry name" value="ICL"/>
    <property type="match status" value="1"/>
</dbReference>
<dbReference type="GO" id="GO:0046872">
    <property type="term" value="F:metal ion binding"/>
    <property type="evidence" value="ECO:0007669"/>
    <property type="project" value="UniProtKB-KW"/>
</dbReference>
<evidence type="ECO:0000313" key="7">
    <source>
        <dbReference type="EMBL" id="CCH43375.1"/>
    </source>
</evidence>
<comment type="similarity">
    <text evidence="1 3">Belongs to the isocitrate lyase/PEP mutase superfamily. Isocitrate lyase family.</text>
</comment>
<dbReference type="AlphaFoldDB" id="K0KE49"/>
<dbReference type="HOGENOM" id="CLU_019214_2_2_1"/>
<reference evidence="7 8" key="1">
    <citation type="journal article" date="2012" name="Eukaryot. Cell">
        <title>Draft genome sequence of Wickerhamomyces ciferrii NRRL Y-1031 F-60-10.</title>
        <authorList>
            <person name="Schneider J."/>
            <person name="Andrea H."/>
            <person name="Blom J."/>
            <person name="Jaenicke S."/>
            <person name="Ruckert C."/>
            <person name="Schorsch C."/>
            <person name="Szczepanowski R."/>
            <person name="Farwick M."/>
            <person name="Goesmann A."/>
            <person name="Puhler A."/>
            <person name="Schaffer S."/>
            <person name="Tauch A."/>
            <person name="Kohler T."/>
            <person name="Brinkrolf K."/>
        </authorList>
    </citation>
    <scope>NUCLEOTIDE SEQUENCE [LARGE SCALE GENOMIC DNA]</scope>
    <source>
        <strain evidence="8">ATCC 14091 / BCRC 22168 / CBS 111 / JCM 3599 / NBRC 0793 / NRRL Y-1031 F-60-10</strain>
    </source>
</reference>
<dbReference type="GO" id="GO:0005759">
    <property type="term" value="C:mitochondrial matrix"/>
    <property type="evidence" value="ECO:0007669"/>
    <property type="project" value="TreeGrafter"/>
</dbReference>
<name>K0KE49_WICCF</name>
<dbReference type="SUPFAM" id="SSF51621">
    <property type="entry name" value="Phosphoenolpyruvate/pyruvate domain"/>
    <property type="match status" value="1"/>
</dbReference>
<sequence length="546" mass="61673">MLGKRFQSTISRFPYPSKSQQYRYYESQVEQITKWWESSRFKGIKRTYPAELVASHRGSFNIQYPSSIQATKLFNLLNERFLERKPVHTIGSIDPVQISQSAKNQEIAYVSGWACSSVLTTTNEVSPDFGDYPYDTVPNQVERLFKAQQLHDRKATSEWIQNPQRDQIDKIDYLRPIIADADTGHGGTGAVMKLAKLFAESGAAGIHIEDQLHGGKKCGHLAGKVIVPTSTHITRLIATRLQWDIMNTENLVIARTDSETGNLLSSAVDPRDHEFILGVIEDVKPLSEVLYEAESQGADSSKLNEIEQSWLEQNKLYTVSEAAELKLKELGKSIETFNEFQAQSKGKSLYDTKQIFKELTSHDLKHDIEAPKTREGYYPVKNGIDVAVKRSIEYAPYADLLWLETKTPNLKYAQDFAERIHKIHPDKKLVYNLSPSFNWSAHGFSEQDLQNFIWDLAKAGFVLQLVSLAGLHTNAVSNFELSEAFKDQGMKAYVELVQKKEKEIGCDVLTHQKWSGANYYDELISAVQSGSSQTSSVGKDSTEHSF</sequence>
<evidence type="ECO:0000256" key="2">
    <source>
        <dbReference type="ARBA" id="ARBA00023239"/>
    </source>
</evidence>
<dbReference type="PIRSF" id="PIRSF001362">
    <property type="entry name" value="Isocit_lyase"/>
    <property type="match status" value="1"/>
</dbReference>
<dbReference type="Gene3D" id="1.10.10.850">
    <property type="match status" value="1"/>
</dbReference>
<evidence type="ECO:0000256" key="1">
    <source>
        <dbReference type="ARBA" id="ARBA00005704"/>
    </source>
</evidence>
<dbReference type="CDD" id="cd00377">
    <property type="entry name" value="ICL_PEPM"/>
    <property type="match status" value="1"/>
</dbReference>
<evidence type="ECO:0000256" key="5">
    <source>
        <dbReference type="PIRSR" id="PIRSR001362-2"/>
    </source>
</evidence>
<dbReference type="GO" id="GO:0019629">
    <property type="term" value="P:propionate catabolic process, 2-methylcitrate cycle"/>
    <property type="evidence" value="ECO:0007669"/>
    <property type="project" value="TreeGrafter"/>
</dbReference>
<dbReference type="InterPro" id="IPR039556">
    <property type="entry name" value="ICL/PEPM"/>
</dbReference>
<evidence type="ECO:0000256" key="6">
    <source>
        <dbReference type="PIRSR" id="PIRSR001362-3"/>
    </source>
</evidence>
<keyword evidence="6" id="KW-0479">Metal-binding</keyword>
<feature type="binding site" evidence="5">
    <location>
        <position position="467"/>
    </location>
    <ligand>
        <name>substrate</name>
    </ligand>
</feature>
<evidence type="ECO:0000256" key="3">
    <source>
        <dbReference type="PIRNR" id="PIRNR001362"/>
    </source>
</evidence>
<keyword evidence="2 3" id="KW-0456">Lyase</keyword>
<organism evidence="7 8">
    <name type="scientific">Wickerhamomyces ciferrii (strain ATCC 14091 / BCRC 22168 / CBS 111 / JCM 3599 / NBRC 0793 / NRRL Y-1031 F-60-10)</name>
    <name type="common">Yeast</name>
    <name type="synonym">Pichia ciferrii</name>
    <dbReference type="NCBI Taxonomy" id="1206466"/>
    <lineage>
        <taxon>Eukaryota</taxon>
        <taxon>Fungi</taxon>
        <taxon>Dikarya</taxon>
        <taxon>Ascomycota</taxon>
        <taxon>Saccharomycotina</taxon>
        <taxon>Saccharomycetes</taxon>
        <taxon>Phaffomycetales</taxon>
        <taxon>Wickerhamomycetaceae</taxon>
        <taxon>Wickerhamomyces</taxon>
    </lineage>
</organism>
<keyword evidence="8" id="KW-1185">Reference proteome</keyword>
<dbReference type="Gene3D" id="3.20.20.60">
    <property type="entry name" value="Phosphoenolpyruvate-binding domains"/>
    <property type="match status" value="1"/>
</dbReference>
<dbReference type="NCBIfam" id="TIGR01346">
    <property type="entry name" value="isocit_lyase"/>
    <property type="match status" value="1"/>
</dbReference>
<gene>
    <name evidence="7" type="primary">ICL2</name>
    <name evidence="7" type="ORF">BN7_2923</name>
</gene>
<dbReference type="InParanoid" id="K0KE49"/>
<dbReference type="GO" id="GO:0004451">
    <property type="term" value="F:isocitrate lyase activity"/>
    <property type="evidence" value="ECO:0007669"/>
    <property type="project" value="InterPro"/>
</dbReference>
<evidence type="ECO:0000256" key="4">
    <source>
        <dbReference type="PIRSR" id="PIRSR001362-1"/>
    </source>
</evidence>
<feature type="binding site" evidence="5">
    <location>
        <begin position="432"/>
        <end position="436"/>
    </location>
    <ligand>
        <name>substrate</name>
    </ligand>
</feature>
<dbReference type="PANTHER" id="PTHR21631:SF13">
    <property type="entry name" value="MITOCHONDRIAL 2-METHYLISOCITRATE LYASE ICL2"/>
    <property type="match status" value="1"/>
</dbReference>
<dbReference type="InterPro" id="IPR040442">
    <property type="entry name" value="Pyrv_kinase-like_dom_sf"/>
</dbReference>
<dbReference type="EMBL" id="CAIF01000076">
    <property type="protein sequence ID" value="CCH43375.1"/>
    <property type="molecule type" value="Genomic_DNA"/>
</dbReference>
<feature type="binding site" evidence="5">
    <location>
        <begin position="111"/>
        <end position="113"/>
    </location>
    <ligand>
        <name>substrate</name>
    </ligand>
</feature>
<dbReference type="PROSITE" id="PS00161">
    <property type="entry name" value="ISOCITRATE_LYASE"/>
    <property type="match status" value="1"/>
</dbReference>
<dbReference type="FunCoup" id="K0KE49">
    <property type="interactions" value="130"/>
</dbReference>
<feature type="binding site" evidence="6">
    <location>
        <position position="180"/>
    </location>
    <ligand>
        <name>Mg(2+)</name>
        <dbReference type="ChEBI" id="CHEBI:18420"/>
    </ligand>
</feature>
<feature type="active site" description="Proton acceptor" evidence="4">
    <location>
        <position position="218"/>
    </location>
</feature>
<dbReference type="InterPro" id="IPR006254">
    <property type="entry name" value="Isocitrate_lyase"/>
</dbReference>